<sequence>MLGEHAADRLDSEPVTMIVDELNYHGSRGSSSRAKKLDAASRIGGFNRSAQWVL</sequence>
<protein>
    <recommendedName>
        <fullName evidence="3">Transposase</fullName>
    </recommendedName>
</protein>
<gene>
    <name evidence="1" type="ORF">AB0301_16935</name>
</gene>
<name>A0ABV3LLJ3_9MICO</name>
<accession>A0ABV3LLJ3</accession>
<organism evidence="1 2">
    <name type="scientific">Microbacterium profundi</name>
    <dbReference type="NCBI Taxonomy" id="450380"/>
    <lineage>
        <taxon>Bacteria</taxon>
        <taxon>Bacillati</taxon>
        <taxon>Actinomycetota</taxon>
        <taxon>Actinomycetes</taxon>
        <taxon>Micrococcales</taxon>
        <taxon>Microbacteriaceae</taxon>
        <taxon>Microbacterium</taxon>
    </lineage>
</organism>
<proteinExistence type="predicted"/>
<dbReference type="RefSeq" id="WP_200881035.1">
    <property type="nucleotide sequence ID" value="NZ_JBFBMH010000049.1"/>
</dbReference>
<dbReference type="EMBL" id="JBFBMH010000049">
    <property type="protein sequence ID" value="MEW1976738.1"/>
    <property type="molecule type" value="Genomic_DNA"/>
</dbReference>
<evidence type="ECO:0000313" key="1">
    <source>
        <dbReference type="EMBL" id="MEW1976738.1"/>
    </source>
</evidence>
<keyword evidence="2" id="KW-1185">Reference proteome</keyword>
<evidence type="ECO:0000313" key="2">
    <source>
        <dbReference type="Proteomes" id="UP001553715"/>
    </source>
</evidence>
<evidence type="ECO:0008006" key="3">
    <source>
        <dbReference type="Google" id="ProtNLM"/>
    </source>
</evidence>
<reference evidence="1 2" key="1">
    <citation type="submission" date="2024-06" db="EMBL/GenBank/DDBJ databases">
        <title>The Natural Products Discovery Center: Release of the First 8490 Sequenced Strains for Exploring Actinobacteria Biosynthetic Diversity.</title>
        <authorList>
            <person name="Kalkreuter E."/>
            <person name="Kautsar S.A."/>
            <person name="Yang D."/>
            <person name="Bader C.D."/>
            <person name="Teijaro C.N."/>
            <person name="Fluegel L."/>
            <person name="Davis C.M."/>
            <person name="Simpson J.R."/>
            <person name="Lauterbach L."/>
            <person name="Steele A.D."/>
            <person name="Gui C."/>
            <person name="Meng S."/>
            <person name="Li G."/>
            <person name="Viehrig K."/>
            <person name="Ye F."/>
            <person name="Su P."/>
            <person name="Kiefer A.F."/>
            <person name="Nichols A."/>
            <person name="Cepeda A.J."/>
            <person name="Yan W."/>
            <person name="Fan B."/>
            <person name="Jiang Y."/>
            <person name="Adhikari A."/>
            <person name="Zheng C.-J."/>
            <person name="Schuster L."/>
            <person name="Cowan T.M."/>
            <person name="Smanski M.J."/>
            <person name="Chevrette M.G."/>
            <person name="De Carvalho L.P.S."/>
            <person name="Shen B."/>
        </authorList>
    </citation>
    <scope>NUCLEOTIDE SEQUENCE [LARGE SCALE GENOMIC DNA]</scope>
    <source>
        <strain evidence="1 2">NPDC077434</strain>
    </source>
</reference>
<comment type="caution">
    <text evidence="1">The sequence shown here is derived from an EMBL/GenBank/DDBJ whole genome shotgun (WGS) entry which is preliminary data.</text>
</comment>
<dbReference type="Proteomes" id="UP001553715">
    <property type="component" value="Unassembled WGS sequence"/>
</dbReference>